<organism evidence="2 3">
    <name type="scientific">Raphanus sativus</name>
    <name type="common">Radish</name>
    <name type="synonym">Raphanus raphanistrum var. sativus</name>
    <dbReference type="NCBI Taxonomy" id="3726"/>
    <lineage>
        <taxon>Eukaryota</taxon>
        <taxon>Viridiplantae</taxon>
        <taxon>Streptophyta</taxon>
        <taxon>Embryophyta</taxon>
        <taxon>Tracheophyta</taxon>
        <taxon>Spermatophyta</taxon>
        <taxon>Magnoliopsida</taxon>
        <taxon>eudicotyledons</taxon>
        <taxon>Gunneridae</taxon>
        <taxon>Pentapetalae</taxon>
        <taxon>rosids</taxon>
        <taxon>malvids</taxon>
        <taxon>Brassicales</taxon>
        <taxon>Brassicaceae</taxon>
        <taxon>Brassiceae</taxon>
        <taxon>Raphanus</taxon>
    </lineage>
</organism>
<dbReference type="RefSeq" id="XP_018434778.1">
    <property type="nucleotide sequence ID" value="XM_018579276.2"/>
</dbReference>
<feature type="region of interest" description="Disordered" evidence="1">
    <location>
        <begin position="27"/>
        <end position="58"/>
    </location>
</feature>
<name>A0A6J0JGM1_RAPSA</name>
<dbReference type="AlphaFoldDB" id="A0A6J0JGM1"/>
<gene>
    <name evidence="3" type="primary">LOC108807038</name>
</gene>
<feature type="compositionally biased region" description="Low complexity" evidence="1">
    <location>
        <begin position="106"/>
        <end position="121"/>
    </location>
</feature>
<feature type="region of interest" description="Disordered" evidence="1">
    <location>
        <begin position="98"/>
        <end position="129"/>
    </location>
</feature>
<evidence type="ECO:0000313" key="3">
    <source>
        <dbReference type="RefSeq" id="XP_018434778.1"/>
    </source>
</evidence>
<evidence type="ECO:0000313" key="2">
    <source>
        <dbReference type="Proteomes" id="UP000504610"/>
    </source>
</evidence>
<reference evidence="2" key="1">
    <citation type="journal article" date="2019" name="Database">
        <title>The radish genome database (RadishGD): an integrated information resource for radish genomics.</title>
        <authorList>
            <person name="Yu H.J."/>
            <person name="Baek S."/>
            <person name="Lee Y.J."/>
            <person name="Cho A."/>
            <person name="Mun J.H."/>
        </authorList>
    </citation>
    <scope>NUCLEOTIDE SEQUENCE [LARGE SCALE GENOMIC DNA]</scope>
    <source>
        <strain evidence="2">cv. WK10039</strain>
    </source>
</reference>
<dbReference type="Proteomes" id="UP000504610">
    <property type="component" value="Chromosome 1"/>
</dbReference>
<dbReference type="OrthoDB" id="847636at2759"/>
<feature type="compositionally biased region" description="Polar residues" evidence="1">
    <location>
        <begin position="27"/>
        <end position="39"/>
    </location>
</feature>
<protein>
    <submittedName>
        <fullName evidence="3">Josephin-like protein isoform X1</fullName>
    </submittedName>
</protein>
<dbReference type="KEGG" id="rsz:108807038"/>
<dbReference type="GeneID" id="108807038"/>
<sequence length="155" mass="17061">MSDDHQRRMMLNGCFIRKSLFHRLNKATGTKRISTSTRPTPRDASVKQTAIKGPHGGKIPGCTTSCGLRLPRKTEVTAARMIKQLGCKFAKGLRLVVMRKKRKSSPSKGSSSFSSGRSQPSIMPISNDNHRSEAIEDCIEFINSSSSFTRSNSTS</sequence>
<evidence type="ECO:0000256" key="1">
    <source>
        <dbReference type="SAM" id="MobiDB-lite"/>
    </source>
</evidence>
<reference evidence="3" key="2">
    <citation type="submission" date="2025-08" db="UniProtKB">
        <authorList>
            <consortium name="RefSeq"/>
        </authorList>
    </citation>
    <scope>IDENTIFICATION</scope>
    <source>
        <tissue evidence="3">Leaf</tissue>
    </source>
</reference>
<dbReference type="PANTHER" id="PTHR34355">
    <property type="entry name" value="JOSEPHIN-LIKE PROTEIN"/>
    <property type="match status" value="1"/>
</dbReference>
<dbReference type="PANTHER" id="PTHR34355:SF10">
    <property type="entry name" value="JOSEPHIN-LIKE PROTEIN"/>
    <property type="match status" value="1"/>
</dbReference>
<accession>A0A6J0JGM1</accession>
<proteinExistence type="predicted"/>
<keyword evidence="2" id="KW-1185">Reference proteome</keyword>